<feature type="compositionally biased region" description="Pro residues" evidence="1">
    <location>
        <begin position="117"/>
        <end position="135"/>
    </location>
</feature>
<comment type="caution">
    <text evidence="2">The sequence shown here is derived from an EMBL/GenBank/DDBJ whole genome shotgun (WGS) entry which is preliminary data.</text>
</comment>
<evidence type="ECO:0000313" key="2">
    <source>
        <dbReference type="EMBL" id="KXZ55323.1"/>
    </source>
</evidence>
<feature type="region of interest" description="Disordered" evidence="1">
    <location>
        <begin position="210"/>
        <end position="233"/>
    </location>
</feature>
<dbReference type="OrthoDB" id="550943at2759"/>
<feature type="region of interest" description="Disordered" evidence="1">
    <location>
        <begin position="247"/>
        <end position="289"/>
    </location>
</feature>
<feature type="compositionally biased region" description="Low complexity" evidence="1">
    <location>
        <begin position="259"/>
        <end position="277"/>
    </location>
</feature>
<feature type="compositionally biased region" description="Low complexity" evidence="1">
    <location>
        <begin position="446"/>
        <end position="455"/>
    </location>
</feature>
<feature type="compositionally biased region" description="Pro residues" evidence="1">
    <location>
        <begin position="537"/>
        <end position="547"/>
    </location>
</feature>
<accession>A0A150GZZ3</accession>
<name>A0A150GZZ3_GONPE</name>
<feature type="region of interest" description="Disordered" evidence="1">
    <location>
        <begin position="756"/>
        <end position="820"/>
    </location>
</feature>
<proteinExistence type="predicted"/>
<keyword evidence="3" id="KW-1185">Reference proteome</keyword>
<feature type="compositionally biased region" description="Gly residues" evidence="1">
    <location>
        <begin position="222"/>
        <end position="231"/>
    </location>
</feature>
<feature type="compositionally biased region" description="Gly residues" evidence="1">
    <location>
        <begin position="611"/>
        <end position="626"/>
    </location>
</feature>
<evidence type="ECO:0000256" key="1">
    <source>
        <dbReference type="SAM" id="MobiDB-lite"/>
    </source>
</evidence>
<evidence type="ECO:0000313" key="3">
    <source>
        <dbReference type="Proteomes" id="UP000075714"/>
    </source>
</evidence>
<feature type="compositionally biased region" description="Basic residues" evidence="1">
    <location>
        <begin position="795"/>
        <end position="804"/>
    </location>
</feature>
<reference evidence="3" key="1">
    <citation type="journal article" date="2016" name="Nat. Commun.">
        <title>The Gonium pectorale genome demonstrates co-option of cell cycle regulation during the evolution of multicellularity.</title>
        <authorList>
            <person name="Hanschen E.R."/>
            <person name="Marriage T.N."/>
            <person name="Ferris P.J."/>
            <person name="Hamaji T."/>
            <person name="Toyoda A."/>
            <person name="Fujiyama A."/>
            <person name="Neme R."/>
            <person name="Noguchi H."/>
            <person name="Minakuchi Y."/>
            <person name="Suzuki M."/>
            <person name="Kawai-Toyooka H."/>
            <person name="Smith D.R."/>
            <person name="Sparks H."/>
            <person name="Anderson J."/>
            <person name="Bakaric R."/>
            <person name="Luria V."/>
            <person name="Karger A."/>
            <person name="Kirschner M.W."/>
            <person name="Durand P.M."/>
            <person name="Michod R.E."/>
            <person name="Nozaki H."/>
            <person name="Olson B.J."/>
        </authorList>
    </citation>
    <scope>NUCLEOTIDE SEQUENCE [LARGE SCALE GENOMIC DNA]</scope>
    <source>
        <strain evidence="3">NIES-2863</strain>
    </source>
</reference>
<organism evidence="2 3">
    <name type="scientific">Gonium pectorale</name>
    <name type="common">Green alga</name>
    <dbReference type="NCBI Taxonomy" id="33097"/>
    <lineage>
        <taxon>Eukaryota</taxon>
        <taxon>Viridiplantae</taxon>
        <taxon>Chlorophyta</taxon>
        <taxon>core chlorophytes</taxon>
        <taxon>Chlorophyceae</taxon>
        <taxon>CS clade</taxon>
        <taxon>Chlamydomonadales</taxon>
        <taxon>Volvocaceae</taxon>
        <taxon>Gonium</taxon>
    </lineage>
</organism>
<feature type="region of interest" description="Disordered" evidence="1">
    <location>
        <begin position="609"/>
        <end position="635"/>
    </location>
</feature>
<dbReference type="STRING" id="33097.A0A150GZZ3"/>
<feature type="region of interest" description="Disordered" evidence="1">
    <location>
        <begin position="86"/>
        <end position="109"/>
    </location>
</feature>
<feature type="compositionally biased region" description="Gly residues" evidence="1">
    <location>
        <begin position="424"/>
        <end position="445"/>
    </location>
</feature>
<gene>
    <name evidence="2" type="ORF">GPECTOR_3g456</name>
</gene>
<dbReference type="AlphaFoldDB" id="A0A150GZZ3"/>
<feature type="region of interest" description="Disordered" evidence="1">
    <location>
        <begin position="520"/>
        <end position="584"/>
    </location>
</feature>
<dbReference type="EMBL" id="LSYV01000004">
    <property type="protein sequence ID" value="KXZ55323.1"/>
    <property type="molecule type" value="Genomic_DNA"/>
</dbReference>
<feature type="region of interest" description="Disordered" evidence="1">
    <location>
        <begin position="390"/>
        <end position="467"/>
    </location>
</feature>
<feature type="compositionally biased region" description="Low complexity" evidence="1">
    <location>
        <begin position="407"/>
        <end position="423"/>
    </location>
</feature>
<dbReference type="Proteomes" id="UP000075714">
    <property type="component" value="Unassembled WGS sequence"/>
</dbReference>
<feature type="compositionally biased region" description="Low complexity" evidence="1">
    <location>
        <begin position="548"/>
        <end position="562"/>
    </location>
</feature>
<feature type="region of interest" description="Disordered" evidence="1">
    <location>
        <begin position="117"/>
        <end position="136"/>
    </location>
</feature>
<feature type="compositionally biased region" description="Gly residues" evidence="1">
    <location>
        <begin position="777"/>
        <end position="794"/>
    </location>
</feature>
<sequence>MHAGPAGVGVPLAAMLSRLGDYYPAVYGELHRALCSGVPPADEWPAREADAKFQVVFARQRIQASGVPNTRGGMGSVTAATGSTLRRCARREDGPGAGGPEPGVGCWGPAPSLAPAPLAPPAAAPSSGPPLPPPSTRMLLEAKGKLHGNWQWPDGTPVSRYYWAAPGGLTEQQALDLLGSPADARLSRARPKGSSEEVWYHNDAVLIIAPSPGGSTRDRKPAGGGAGGGGPASAAATATAAAAAAAAAGKRREAEPEADGAADGGPAYASSGDFPSESPRPAPPSPLERRGRQWRLAVASNCVYLFMEAALEALLPMLPQREGGGGGGVDWERVHAGGERRSPLHTAVELHRVWPPLSGPRYPTGYYTVPDMPVPVRLRLVRWLLRVSTPVPPHAPLSPQQRRRRTAAAGADAATAGGSAVAADGGGGGRQQGGGRRGAPAGGSGQQPCSRSPATCAPPPPPPTAARSELLMARNTNRSVPLLTLMRHADSDGRDWSPLVVELCAHMAFQDYAAADSKKGWYPHHMASSPGSRPWATKPPEPEPAAPTDPTVASASASTSRRFAAHGSPSERGEAEPAIPLPGSRGCLRELLRQLLRMAAEELQARAAAEAGGGAGSSRGGGGTGTGADPKRRRKSLTVEDDPLAAPNQHGPAPQAAATATAAAAGLVSDLLFHLRSSHYDGRLLDELAAEQGIHVQAAEPTVPSGAFAMCKLFEALEEMSAREAVGAAMETDVGAANEAGAEGGSPVPLAGPCAAGAASGWAEPGGRGRASRKGRAGGLRGGGAGVRVAGGGGTRRRRGRGRGRQPSPEPDGSSSSADP</sequence>
<feature type="compositionally biased region" description="Gly residues" evidence="1">
    <location>
        <begin position="95"/>
        <end position="106"/>
    </location>
</feature>
<protein>
    <submittedName>
        <fullName evidence="2">Uncharacterized protein</fullName>
    </submittedName>
</protein>